<feature type="coiled-coil region" evidence="1">
    <location>
        <begin position="225"/>
        <end position="311"/>
    </location>
</feature>
<feature type="region of interest" description="Disordered" evidence="2">
    <location>
        <begin position="1"/>
        <end position="21"/>
    </location>
</feature>
<sequence>MSETDNIRLTNGKLNTHSENRNSRIMDQISSTRRNRQILCELSATIVKQLEMTRYAEGASELSDRIKTLEDTLNSFFKAQEDCIKYLEISLKDMQEKSTYIEKDRQKHIEYIKYLEVSLKDNKEKCVKLNEKCYKAANQCRDLEMKLNVTKKSPREASRTHSNGDMRDYRGDNKEIMAELQRKKEEILYYQREIKAFDERFAHQVQINERNQLIIDNCKCKFGYGTESENEIISLRQQKQTLEQQLREARNSNVYLNAYQNEKAERRHSEDSFRREFQQMQQRVKDAEARASELQRKNNLLKEEVTNYRKILDDTTNLTIQSENEETKEFVAGPSRCDPLAMENKVLRDQNVKLEKRLQETRTTAKTRKVKTETRLENLKVSFLHEFRNMQQSFEAKTSELQNLLNNEVTSIKAALGDTINVSWGDSDEDQLVKDINKLQISLKEFTQLKGRQTVIDQRGASALLQRYDCRLDPTKLTVSGALQRFVIENVLKYTNSYFNKCIENLEGKSNNELEQNIEADSNYFLEGIILNTASSLKLYIKEFAERRKGEDELTRTTGVKICQQVYAILGNRGFAPNDHTFLVDAVKHVLNELEKCRQIKDESKKKDIEELAPSVIREMVRIFYFKFQTQVPVVEYHFFESGAKFDPTIMECSQDDDGEVEKLVVDICSFPLIGVNISDEQERRIFNKAKVQLRPGFSG</sequence>
<name>A0A9N9FR97_9GLOM</name>
<reference evidence="3" key="1">
    <citation type="submission" date="2021-06" db="EMBL/GenBank/DDBJ databases">
        <authorList>
            <person name="Kallberg Y."/>
            <person name="Tangrot J."/>
            <person name="Rosling A."/>
        </authorList>
    </citation>
    <scope>NUCLEOTIDE SEQUENCE</scope>
    <source>
        <strain evidence="3">IA702</strain>
    </source>
</reference>
<comment type="caution">
    <text evidence="3">The sequence shown here is derived from an EMBL/GenBank/DDBJ whole genome shotgun (WGS) entry which is preliminary data.</text>
</comment>
<evidence type="ECO:0000256" key="1">
    <source>
        <dbReference type="SAM" id="Coils"/>
    </source>
</evidence>
<dbReference type="EMBL" id="CAJVPJ010000725">
    <property type="protein sequence ID" value="CAG8552012.1"/>
    <property type="molecule type" value="Genomic_DNA"/>
</dbReference>
<keyword evidence="1" id="KW-0175">Coiled coil</keyword>
<organism evidence="3 4">
    <name type="scientific">Paraglomus occultum</name>
    <dbReference type="NCBI Taxonomy" id="144539"/>
    <lineage>
        <taxon>Eukaryota</taxon>
        <taxon>Fungi</taxon>
        <taxon>Fungi incertae sedis</taxon>
        <taxon>Mucoromycota</taxon>
        <taxon>Glomeromycotina</taxon>
        <taxon>Glomeromycetes</taxon>
        <taxon>Paraglomerales</taxon>
        <taxon>Paraglomeraceae</taxon>
        <taxon>Paraglomus</taxon>
    </lineage>
</organism>
<keyword evidence="4" id="KW-1185">Reference proteome</keyword>
<dbReference type="OrthoDB" id="2344771at2759"/>
<feature type="coiled-coil region" evidence="1">
    <location>
        <begin position="166"/>
        <end position="200"/>
    </location>
</feature>
<dbReference type="Proteomes" id="UP000789572">
    <property type="component" value="Unassembled WGS sequence"/>
</dbReference>
<dbReference type="AlphaFoldDB" id="A0A9N9FR97"/>
<feature type="compositionally biased region" description="Polar residues" evidence="2">
    <location>
        <begin position="1"/>
        <end position="15"/>
    </location>
</feature>
<evidence type="ECO:0000256" key="2">
    <source>
        <dbReference type="SAM" id="MobiDB-lite"/>
    </source>
</evidence>
<protein>
    <submittedName>
        <fullName evidence="3">1712_t:CDS:1</fullName>
    </submittedName>
</protein>
<evidence type="ECO:0000313" key="4">
    <source>
        <dbReference type="Proteomes" id="UP000789572"/>
    </source>
</evidence>
<gene>
    <name evidence="3" type="ORF">POCULU_LOCUS5068</name>
</gene>
<evidence type="ECO:0000313" key="3">
    <source>
        <dbReference type="EMBL" id="CAG8552012.1"/>
    </source>
</evidence>
<accession>A0A9N9FR97</accession>
<feature type="coiled-coil region" evidence="1">
    <location>
        <begin position="344"/>
        <end position="407"/>
    </location>
</feature>
<proteinExistence type="predicted"/>